<dbReference type="PANTHER" id="PTHR19316:SF32">
    <property type="entry name" value="ARM REPEAT SUPERFAMILY PROTEIN"/>
    <property type="match status" value="1"/>
</dbReference>
<dbReference type="OMA" id="HRDYAMD"/>
<organism evidence="2 3">
    <name type="scientific">Taxus chinensis</name>
    <name type="common">Chinese yew</name>
    <name type="synonym">Taxus wallichiana var. chinensis</name>
    <dbReference type="NCBI Taxonomy" id="29808"/>
    <lineage>
        <taxon>Eukaryota</taxon>
        <taxon>Viridiplantae</taxon>
        <taxon>Streptophyta</taxon>
        <taxon>Embryophyta</taxon>
        <taxon>Tracheophyta</taxon>
        <taxon>Spermatophyta</taxon>
        <taxon>Pinopsida</taxon>
        <taxon>Pinidae</taxon>
        <taxon>Conifers II</taxon>
        <taxon>Cupressales</taxon>
        <taxon>Taxaceae</taxon>
        <taxon>Taxus</taxon>
    </lineage>
</organism>
<feature type="domain" description="Nucleotide exchange factor Fes1" evidence="1">
    <location>
        <begin position="88"/>
        <end position="179"/>
    </location>
</feature>
<accession>A0AA38FFL2</accession>
<evidence type="ECO:0000313" key="2">
    <source>
        <dbReference type="EMBL" id="KAH9299411.1"/>
    </source>
</evidence>
<dbReference type="Pfam" id="PF08609">
    <property type="entry name" value="Fes1"/>
    <property type="match status" value="1"/>
</dbReference>
<dbReference type="EMBL" id="JAHRHJ020000010">
    <property type="protein sequence ID" value="KAH9299411.1"/>
    <property type="molecule type" value="Genomic_DNA"/>
</dbReference>
<dbReference type="InterPro" id="IPR013918">
    <property type="entry name" value="Nucleotide_exch_fac_Fes1"/>
</dbReference>
<dbReference type="Proteomes" id="UP000824469">
    <property type="component" value="Unassembled WGS sequence"/>
</dbReference>
<dbReference type="PANTHER" id="PTHR19316">
    <property type="entry name" value="PROTEIN FOLDING REGULATOR"/>
    <property type="match status" value="1"/>
</dbReference>
<dbReference type="InterPro" id="IPR011989">
    <property type="entry name" value="ARM-like"/>
</dbReference>
<dbReference type="InterPro" id="IPR016024">
    <property type="entry name" value="ARM-type_fold"/>
</dbReference>
<dbReference type="AlphaFoldDB" id="A0AA38FFL2"/>
<gene>
    <name evidence="2" type="ORF">KI387_031093</name>
</gene>
<proteinExistence type="predicted"/>
<name>A0AA38FFL2_TAXCH</name>
<sequence length="392" mass="44501">ESVYVCLYDIEFLSLNFLPRKGGSEQIIFWRKQLIRVLSRLMSQVRITSSKMLRSKLVFIWVLLGFSCLVKAQNTLHEEYVDGGFSSLDSMLQWAVGHSDPEKLRGAAEEAQRLTPQDLERRRIEIKELLEDLQMPSDVELMKISITDLNNSSLSTEDRSRALNELLELVESIDNANDLNKLGGLTAIVEELNREEKELRTVAAWVIGKASHNNPVVQKQILELKALPKLMGLVKSSFSEEAVKALYAVSAIIRNNPDGQTVFYSEGGAYMLQVIMSNFSSDIRLRKKSVFLVAELVEEQLQLNTAPIAFQTDKEFLKSVVDLTAVPDLDTQEKALVALRSLIQLSDRNAQILRDFCKLELVLERLKIQLGESMLDENLKEFARDIEAQRQE</sequence>
<dbReference type="GO" id="GO:0000774">
    <property type="term" value="F:adenyl-nucleotide exchange factor activity"/>
    <property type="evidence" value="ECO:0007669"/>
    <property type="project" value="TreeGrafter"/>
</dbReference>
<dbReference type="GO" id="GO:0005783">
    <property type="term" value="C:endoplasmic reticulum"/>
    <property type="evidence" value="ECO:0007669"/>
    <property type="project" value="TreeGrafter"/>
</dbReference>
<dbReference type="SUPFAM" id="SSF48371">
    <property type="entry name" value="ARM repeat"/>
    <property type="match status" value="1"/>
</dbReference>
<feature type="non-terminal residue" evidence="2">
    <location>
        <position position="1"/>
    </location>
</feature>
<feature type="non-terminal residue" evidence="2">
    <location>
        <position position="392"/>
    </location>
</feature>
<protein>
    <recommendedName>
        <fullName evidence="1">Nucleotide exchange factor Fes1 domain-containing protein</fullName>
    </recommendedName>
</protein>
<dbReference type="Gene3D" id="1.25.10.10">
    <property type="entry name" value="Leucine-rich Repeat Variant"/>
    <property type="match status" value="1"/>
</dbReference>
<comment type="caution">
    <text evidence="2">The sequence shown here is derived from an EMBL/GenBank/DDBJ whole genome shotgun (WGS) entry which is preliminary data.</text>
</comment>
<dbReference type="InterPro" id="IPR050693">
    <property type="entry name" value="Hsp70_NEF-Inhibitors"/>
</dbReference>
<keyword evidence="3" id="KW-1185">Reference proteome</keyword>
<evidence type="ECO:0000313" key="3">
    <source>
        <dbReference type="Proteomes" id="UP000824469"/>
    </source>
</evidence>
<reference evidence="2 3" key="1">
    <citation type="journal article" date="2021" name="Nat. Plants">
        <title>The Taxus genome provides insights into paclitaxel biosynthesis.</title>
        <authorList>
            <person name="Xiong X."/>
            <person name="Gou J."/>
            <person name="Liao Q."/>
            <person name="Li Y."/>
            <person name="Zhou Q."/>
            <person name="Bi G."/>
            <person name="Li C."/>
            <person name="Du R."/>
            <person name="Wang X."/>
            <person name="Sun T."/>
            <person name="Guo L."/>
            <person name="Liang H."/>
            <person name="Lu P."/>
            <person name="Wu Y."/>
            <person name="Zhang Z."/>
            <person name="Ro D.K."/>
            <person name="Shang Y."/>
            <person name="Huang S."/>
            <person name="Yan J."/>
        </authorList>
    </citation>
    <scope>NUCLEOTIDE SEQUENCE [LARGE SCALE GENOMIC DNA]</scope>
    <source>
        <strain evidence="2">Ta-2019</strain>
    </source>
</reference>
<evidence type="ECO:0000259" key="1">
    <source>
        <dbReference type="Pfam" id="PF08609"/>
    </source>
</evidence>